<evidence type="ECO:0000259" key="1">
    <source>
        <dbReference type="Pfam" id="PF01471"/>
    </source>
</evidence>
<dbReference type="InterPro" id="IPR036366">
    <property type="entry name" value="PGBDSf"/>
</dbReference>
<dbReference type="RefSeq" id="WP_119701059.1">
    <property type="nucleotide sequence ID" value="NZ_QJSA01000005.1"/>
</dbReference>
<proteinExistence type="predicted"/>
<feature type="domain" description="N-acetylmuramidase" evidence="2">
    <location>
        <begin position="89"/>
        <end position="269"/>
    </location>
</feature>
<keyword evidence="4" id="KW-1185">Reference proteome</keyword>
<dbReference type="Proteomes" id="UP000265745">
    <property type="component" value="Unassembled WGS sequence"/>
</dbReference>
<dbReference type="AlphaFoldDB" id="A0A396RYG3"/>
<evidence type="ECO:0000313" key="4">
    <source>
        <dbReference type="Proteomes" id="UP000265745"/>
    </source>
</evidence>
<evidence type="ECO:0000259" key="2">
    <source>
        <dbReference type="Pfam" id="PF11860"/>
    </source>
</evidence>
<dbReference type="InterPro" id="IPR002477">
    <property type="entry name" value="Peptidoglycan-bd-like"/>
</dbReference>
<dbReference type="Pfam" id="PF01471">
    <property type="entry name" value="PG_binding_1"/>
    <property type="match status" value="1"/>
</dbReference>
<comment type="caution">
    <text evidence="3">The sequence shown here is derived from an EMBL/GenBank/DDBJ whole genome shotgun (WGS) entry which is preliminary data.</text>
</comment>
<sequence>MTQILRLGDKGHPVRDLQAALNRSGSNLLLDGDFGPLTERAVKDFQRKAKLVVDGVAGPKTMAALAGGDCAVLLKEQDLVRAAEQLGIELAVIKAVNEVESRGSGFFAPGKPAILFERHIMHRQLSQAGPEDDRELIVQQISELVAVHPDLVNSRPGGYVGGLGEYPRLARAKMIDANAAVESTSWGLFQIMGFHWRLLGYTSADNFEQAMRSGEAAQLEAFVRFIQADSAMHKALKNRKWADFARRYNGPGFARNLYDIKLARAYERYAETQEAAA</sequence>
<protein>
    <submittedName>
        <fullName evidence="3">Peptidoglycan-binding protein</fullName>
    </submittedName>
</protein>
<reference evidence="3 4" key="1">
    <citation type="submission" date="2018-06" db="EMBL/GenBank/DDBJ databases">
        <title>Pseudomonas jilinensis sp. nov., isolated from the production water of Jilin Oilfield in China.</title>
        <authorList>
            <person name="Wang J."/>
        </authorList>
    </citation>
    <scope>NUCLEOTIDE SEQUENCE [LARGE SCALE GENOMIC DNA]</scope>
    <source>
        <strain evidence="3 4">JS15-10A1</strain>
    </source>
</reference>
<dbReference type="OrthoDB" id="1523598at2"/>
<dbReference type="InterPro" id="IPR024408">
    <property type="entry name" value="Muramidase"/>
</dbReference>
<evidence type="ECO:0000313" key="3">
    <source>
        <dbReference type="EMBL" id="RHW21690.1"/>
    </source>
</evidence>
<organism evidence="3 4">
    <name type="scientific">Pseudomonas jilinensis</name>
    <dbReference type="NCBI Taxonomy" id="2078689"/>
    <lineage>
        <taxon>Bacteria</taxon>
        <taxon>Pseudomonadati</taxon>
        <taxon>Pseudomonadota</taxon>
        <taxon>Gammaproteobacteria</taxon>
        <taxon>Pseudomonadales</taxon>
        <taxon>Pseudomonadaceae</taxon>
        <taxon>Pseudomonas</taxon>
    </lineage>
</organism>
<dbReference type="SUPFAM" id="SSF47090">
    <property type="entry name" value="PGBD-like"/>
    <property type="match status" value="1"/>
</dbReference>
<dbReference type="Pfam" id="PF11860">
    <property type="entry name" value="Muramidase"/>
    <property type="match status" value="1"/>
</dbReference>
<accession>A0A396RYG3</accession>
<dbReference type="InterPro" id="IPR036365">
    <property type="entry name" value="PGBD-like_sf"/>
</dbReference>
<dbReference type="Gene3D" id="1.10.101.10">
    <property type="entry name" value="PGBD-like superfamily/PGBD"/>
    <property type="match status" value="1"/>
</dbReference>
<name>A0A396RYG3_9PSED</name>
<feature type="domain" description="Peptidoglycan binding-like" evidence="1">
    <location>
        <begin position="12"/>
        <end position="65"/>
    </location>
</feature>
<dbReference type="EMBL" id="QJSA01000005">
    <property type="protein sequence ID" value="RHW21690.1"/>
    <property type="molecule type" value="Genomic_DNA"/>
</dbReference>
<gene>
    <name evidence="3" type="ORF">C2846_06995</name>
</gene>